<feature type="domain" description="Fibronectin type-III" evidence="7">
    <location>
        <begin position="75"/>
        <end position="169"/>
    </location>
</feature>
<dbReference type="PANTHER" id="PTHR47351:SF1">
    <property type="entry name" value="CHITIN BIOSYNTHESIS PROTEIN CHS5"/>
    <property type="match status" value="1"/>
</dbReference>
<feature type="region of interest" description="Disordered" evidence="5">
    <location>
        <begin position="488"/>
        <end position="511"/>
    </location>
</feature>
<reference evidence="8" key="2">
    <citation type="submission" date="2020-08" db="EMBL/GenBank/DDBJ databases">
        <title>Draft Genome Sequence of Cumin Blight Pathogen Alternaria burnsii.</title>
        <authorList>
            <person name="Feng Z."/>
        </authorList>
    </citation>
    <scope>NUCLEOTIDE SEQUENCE</scope>
    <source>
        <strain evidence="8">CBS107.38</strain>
    </source>
</reference>
<dbReference type="GO" id="GO:0046983">
    <property type="term" value="F:protein dimerization activity"/>
    <property type="evidence" value="ECO:0007669"/>
    <property type="project" value="InterPro"/>
</dbReference>
<evidence type="ECO:0000256" key="3">
    <source>
        <dbReference type="ARBA" id="ARBA00022989"/>
    </source>
</evidence>
<dbReference type="GO" id="GO:0016020">
    <property type="term" value="C:membrane"/>
    <property type="evidence" value="ECO:0007669"/>
    <property type="project" value="UniProtKB-SubCell"/>
</dbReference>
<evidence type="ECO:0000259" key="6">
    <source>
        <dbReference type="PROSITE" id="PS50172"/>
    </source>
</evidence>
<evidence type="ECO:0000256" key="1">
    <source>
        <dbReference type="ARBA" id="ARBA00004141"/>
    </source>
</evidence>
<dbReference type="CDD" id="cd17742">
    <property type="entry name" value="BRCT_CHS5_like"/>
    <property type="match status" value="1"/>
</dbReference>
<dbReference type="InterPro" id="IPR013783">
    <property type="entry name" value="Ig-like_fold"/>
</dbReference>
<reference evidence="8" key="1">
    <citation type="submission" date="2020-01" db="EMBL/GenBank/DDBJ databases">
        <authorList>
            <person name="Feng Z.H.Z."/>
        </authorList>
    </citation>
    <scope>NUCLEOTIDE SEQUENCE</scope>
    <source>
        <strain evidence="8">CBS107.38</strain>
    </source>
</reference>
<evidence type="ECO:0000259" key="7">
    <source>
        <dbReference type="PROSITE" id="PS50853"/>
    </source>
</evidence>
<feature type="region of interest" description="Disordered" evidence="5">
    <location>
        <begin position="257"/>
        <end position="391"/>
    </location>
</feature>
<evidence type="ECO:0000256" key="4">
    <source>
        <dbReference type="ARBA" id="ARBA00023136"/>
    </source>
</evidence>
<dbReference type="SUPFAM" id="SSF52113">
    <property type="entry name" value="BRCT domain"/>
    <property type="match status" value="1"/>
</dbReference>
<feature type="compositionally biased region" description="Basic and acidic residues" evidence="5">
    <location>
        <begin position="316"/>
        <end position="353"/>
    </location>
</feature>
<dbReference type="RefSeq" id="XP_038786550.1">
    <property type="nucleotide sequence ID" value="XM_038930861.1"/>
</dbReference>
<dbReference type="GeneID" id="62204039"/>
<dbReference type="InterPro" id="IPR031673">
    <property type="entry name" value="Chs5_N"/>
</dbReference>
<keyword evidence="9" id="KW-1185">Reference proteome</keyword>
<evidence type="ECO:0000313" key="8">
    <source>
        <dbReference type="EMBL" id="KAF7676309.1"/>
    </source>
</evidence>
<dbReference type="InterPro" id="IPR003961">
    <property type="entry name" value="FN3_dom"/>
</dbReference>
<dbReference type="InterPro" id="IPR031669">
    <property type="entry name" value="Fn3_2"/>
</dbReference>
<feature type="compositionally biased region" description="Basic and acidic residues" evidence="5">
    <location>
        <begin position="488"/>
        <end position="509"/>
    </location>
</feature>
<dbReference type="PROSITE" id="PS50172">
    <property type="entry name" value="BRCT"/>
    <property type="match status" value="1"/>
</dbReference>
<dbReference type="Gene3D" id="6.20.120.50">
    <property type="match status" value="1"/>
</dbReference>
<dbReference type="SUPFAM" id="SSF49265">
    <property type="entry name" value="Fibronectin type III"/>
    <property type="match status" value="1"/>
</dbReference>
<dbReference type="InterPro" id="IPR032805">
    <property type="entry name" value="Wax_synthase_dom"/>
</dbReference>
<dbReference type="Gene3D" id="3.40.50.10190">
    <property type="entry name" value="BRCT domain"/>
    <property type="match status" value="1"/>
</dbReference>
<dbReference type="Gene3D" id="2.60.40.10">
    <property type="entry name" value="Immunoglobulins"/>
    <property type="match status" value="1"/>
</dbReference>
<keyword evidence="3" id="KW-1133">Transmembrane helix</keyword>
<proteinExistence type="predicted"/>
<keyword evidence="2" id="KW-0812">Transmembrane</keyword>
<organism evidence="8 9">
    <name type="scientific">Alternaria burnsii</name>
    <dbReference type="NCBI Taxonomy" id="1187904"/>
    <lineage>
        <taxon>Eukaryota</taxon>
        <taxon>Fungi</taxon>
        <taxon>Dikarya</taxon>
        <taxon>Ascomycota</taxon>
        <taxon>Pezizomycotina</taxon>
        <taxon>Dothideomycetes</taxon>
        <taxon>Pleosporomycetidae</taxon>
        <taxon>Pleosporales</taxon>
        <taxon>Pleosporineae</taxon>
        <taxon>Pleosporaceae</taxon>
        <taxon>Alternaria</taxon>
        <taxon>Alternaria sect. Alternaria</taxon>
    </lineage>
</organism>
<dbReference type="GO" id="GO:0005802">
    <property type="term" value="C:trans-Golgi network"/>
    <property type="evidence" value="ECO:0007669"/>
    <property type="project" value="TreeGrafter"/>
</dbReference>
<dbReference type="PROSITE" id="PS50853">
    <property type="entry name" value="FN3"/>
    <property type="match status" value="1"/>
</dbReference>
<evidence type="ECO:0008006" key="10">
    <source>
        <dbReference type="Google" id="ProtNLM"/>
    </source>
</evidence>
<dbReference type="CDD" id="cd13945">
    <property type="entry name" value="Chs5_N"/>
    <property type="match status" value="1"/>
</dbReference>
<dbReference type="Pfam" id="PF16893">
    <property type="entry name" value="fn3_2"/>
    <property type="match status" value="1"/>
</dbReference>
<evidence type="ECO:0000256" key="5">
    <source>
        <dbReference type="SAM" id="MobiDB-lite"/>
    </source>
</evidence>
<name>A0A8H7EE15_9PLEO</name>
<evidence type="ECO:0000313" key="9">
    <source>
        <dbReference type="Proteomes" id="UP000596902"/>
    </source>
</evidence>
<evidence type="ECO:0000256" key="2">
    <source>
        <dbReference type="ARBA" id="ARBA00022692"/>
    </source>
</evidence>
<feature type="compositionally biased region" description="Low complexity" evidence="5">
    <location>
        <begin position="265"/>
        <end position="281"/>
    </location>
</feature>
<accession>A0A8H7EE15</accession>
<keyword evidence="4" id="KW-0472">Membrane</keyword>
<feature type="compositionally biased region" description="Acidic residues" evidence="5">
    <location>
        <begin position="354"/>
        <end position="363"/>
    </location>
</feature>
<dbReference type="InterPro" id="IPR001357">
    <property type="entry name" value="BRCT_dom"/>
</dbReference>
<dbReference type="InterPro" id="IPR036420">
    <property type="entry name" value="BRCT_dom_sf"/>
</dbReference>
<dbReference type="AlphaFoldDB" id="A0A8H7EE15"/>
<gene>
    <name evidence="8" type="ORF">GT037_005814</name>
</gene>
<dbReference type="Pfam" id="PF13813">
    <property type="entry name" value="MBOAT_2"/>
    <property type="match status" value="1"/>
</dbReference>
<dbReference type="CDD" id="cd00063">
    <property type="entry name" value="FN3"/>
    <property type="match status" value="1"/>
</dbReference>
<dbReference type="InterPro" id="IPR036116">
    <property type="entry name" value="FN3_sf"/>
</dbReference>
<comment type="subcellular location">
    <subcellularLocation>
        <location evidence="1">Membrane</location>
        <topology evidence="1">Multi-pass membrane protein</topology>
    </subcellularLocation>
</comment>
<dbReference type="Proteomes" id="UP000596902">
    <property type="component" value="Unassembled WGS sequence"/>
</dbReference>
<dbReference type="SMART" id="SM00060">
    <property type="entry name" value="FN3"/>
    <property type="match status" value="1"/>
</dbReference>
<dbReference type="Pfam" id="PF12738">
    <property type="entry name" value="PTCB-BRCT"/>
    <property type="match status" value="1"/>
</dbReference>
<dbReference type="GO" id="GO:0006893">
    <property type="term" value="P:Golgi to plasma membrane transport"/>
    <property type="evidence" value="ECO:0007669"/>
    <property type="project" value="TreeGrafter"/>
</dbReference>
<feature type="domain" description="BRCT" evidence="6">
    <location>
        <begin position="163"/>
        <end position="251"/>
    </location>
</feature>
<dbReference type="GO" id="GO:0000747">
    <property type="term" value="P:conjugation with cellular fusion"/>
    <property type="evidence" value="ECO:0007669"/>
    <property type="project" value="TreeGrafter"/>
</dbReference>
<protein>
    <recommendedName>
        <fullName evidence="10">Wax synthase domain-containing protein</fullName>
    </recommendedName>
</protein>
<dbReference type="EMBL" id="JAAABM010000007">
    <property type="protein sequence ID" value="KAF7676309.1"/>
    <property type="molecule type" value="Genomic_DNA"/>
</dbReference>
<dbReference type="FunFam" id="2.60.40.10:FF:000453">
    <property type="entry name" value="Chitin biosynthesis protein CHS5"/>
    <property type="match status" value="1"/>
</dbReference>
<dbReference type="PANTHER" id="PTHR47351">
    <property type="entry name" value="CHITIN BIOSYNTHESIS PROTEIN CHS5"/>
    <property type="match status" value="1"/>
</dbReference>
<dbReference type="SMART" id="SM00292">
    <property type="entry name" value="BRCT"/>
    <property type="match status" value="1"/>
</dbReference>
<sequence>MLVSLTVGKVDAGVAVLLTEDKRLIEFPSILLPPDISSGSMVDIDVGRNYKAEADAQKAFHELQSEIFRTFGQRTPSAPVLKCRNATQTSVVLEWDPIDIATAELRSLTLYRNGNKAGTIPKPSDVHSTKLSGLAVDTEYQFHLVLKTSAGTFSSEKLLVQTHKMTDLSGITITPGHMPAALRESLQRSVERIGAKIADNVRIDTTHFVCTEGRGPAWEKAVENNIPVVVPDWVIGCEREGRIVGVRGYYLNADPRLRSVGPGGSQQAPQQSSQHQQPRSPVMSPRTEVTPPTPEQPRRDRDTDGAAPPPPPPKDNVSEKSERNSIEPKTQTEEQKARTEDLKPQSDQEKQQDSEEEDSEPEPSDEKSIEASLPQRPKPGQPSAEDDGDGASFQDIITLQIPLLNLVNVLTLAVGSRRQLLRVSISLPLIVLLVTQSLYREWHAGWGNHYAINCAVWCCVFNYVDWVLLGSPEKEGWYKIQYGKDGKNGDENKHKDNDKVSKKSYEDKPGGAGRTFPSRMWWALRLTTTPRYTGWSNQVKNVYMEVPADYPRLTFVARKTLRALIFYLMKDVIVSYSAGSPYGSWVDIRTIKPFQPFPPSSPFLSRFWYTWIHILLTMTSMEMANSAVGVVSVATHLANPRDCPSLFGKLEDLYSVRSAWSRVWHQQCRRICSSPGTWLTRDVLGLCKGSFASKYVQLFVAFGVSGWAHGAASMLVNREFDDDGALKCFLGQAAIIMLEDHIIDFGKRMGFRDSIFWRVLGFLWMMSAIGWGMEEWFVKTIARGMWVHDRERDFFGIGPGVVA</sequence>
<dbReference type="Pfam" id="PF16892">
    <property type="entry name" value="CHS5_N"/>
    <property type="match status" value="1"/>
</dbReference>
<dbReference type="GO" id="GO:0034044">
    <property type="term" value="C:exomer complex"/>
    <property type="evidence" value="ECO:0007669"/>
    <property type="project" value="TreeGrafter"/>
</dbReference>
<comment type="caution">
    <text evidence="8">The sequence shown here is derived from an EMBL/GenBank/DDBJ whole genome shotgun (WGS) entry which is preliminary data.</text>
</comment>
<dbReference type="InterPro" id="IPR052827">
    <property type="entry name" value="CHS_Export/Cell_Fusion_Reg"/>
</dbReference>